<accession>M4NML8</accession>
<evidence type="ECO:0000313" key="2">
    <source>
        <dbReference type="EMBL" id="AGG91335.1"/>
    </source>
</evidence>
<dbReference type="KEGG" id="vg:15009696"/>
<gene>
    <name evidence="2" type="ORF">SWQG_00041</name>
</gene>
<protein>
    <submittedName>
        <fullName evidence="2">Uncharacterized protein</fullName>
    </submittedName>
</protein>
<sequence length="51" mass="5564">MTEGNIILAVIGCVGLLSTLAVYSRANNASTKYEKRLQQLRNVGAVVQRDE</sequence>
<keyword evidence="1" id="KW-0812">Transmembrane</keyword>
<proteinExistence type="predicted"/>
<keyword evidence="1" id="KW-1133">Transmembrane helix</keyword>
<dbReference type="EMBL" id="HQ317389">
    <property type="protein sequence ID" value="AGG91335.1"/>
    <property type="molecule type" value="Genomic_DNA"/>
</dbReference>
<dbReference type="Proteomes" id="UP000204049">
    <property type="component" value="Segment"/>
</dbReference>
<name>M4NML8_9CAUD</name>
<keyword evidence="1" id="KW-0472">Membrane</keyword>
<reference evidence="2 3" key="1">
    <citation type="submission" date="2010-09" db="EMBL/GenBank/DDBJ databases">
        <title>The Genome Sequence of Synechococcus phage S-RIP2 isolate N1_2007.</title>
        <authorList>
            <consortium name="The Broad Institute Genome Sequencing Platform"/>
            <person name="Henn M.R."/>
            <person name="Marston M."/>
            <person name="Levin J."/>
            <person name="Malboeuf C."/>
            <person name="Casali M."/>
            <person name="Russ C."/>
            <person name="Lennon N."/>
            <person name="Chapman S.B."/>
            <person name="Erlich R."/>
            <person name="Young S.K."/>
            <person name="Yandava C."/>
            <person name="Zeng Q."/>
            <person name="Fitzgerald M.F."/>
            <person name="Alvarado L."/>
            <person name="Anderson S."/>
            <person name="Berlin A."/>
            <person name="Chen Z."/>
            <person name="Freedman E."/>
            <person name="Gellesch M."/>
            <person name="Goldberg J."/>
            <person name="Green L."/>
            <person name="Griggs A."/>
            <person name="Gujja S."/>
            <person name="Heilman E.R."/>
            <person name="Heiman D."/>
            <person name="Hollinger A."/>
            <person name="Howarth C."/>
            <person name="Larson L."/>
            <person name="Mehta T."/>
            <person name="Neiman D."/>
            <person name="Pearson M."/>
            <person name="Roberts A."/>
            <person name="Ryan E."/>
            <person name="Saif S."/>
            <person name="Shea T."/>
            <person name="Shenoy N."/>
            <person name="Sisk P."/>
            <person name="Stolte C."/>
            <person name="Sykes S."/>
            <person name="White J."/>
            <person name="Haas B."/>
            <person name="Nusbaum C."/>
            <person name="Birren B."/>
        </authorList>
    </citation>
    <scope>NUCLEOTIDE SEQUENCE [LARGE SCALE GENOMIC DNA]</scope>
</reference>
<feature type="transmembrane region" description="Helical" evidence="1">
    <location>
        <begin position="6"/>
        <end position="26"/>
    </location>
</feature>
<organism evidence="2 3">
    <name type="scientific">Synechococcus phage S-RIP2</name>
    <dbReference type="NCBI Taxonomy" id="754040"/>
    <lineage>
        <taxon>Viruses</taxon>
        <taxon>Duplodnaviria</taxon>
        <taxon>Heunggongvirae</taxon>
        <taxon>Uroviricota</taxon>
        <taxon>Caudoviricetes</taxon>
        <taxon>Autographivirales</taxon>
        <taxon>Sednavirus</taxon>
        <taxon>Sednavirus SRIP2</taxon>
    </lineage>
</organism>
<keyword evidence="3" id="KW-1185">Reference proteome</keyword>
<dbReference type="GeneID" id="15009696"/>
<dbReference type="RefSeq" id="YP_007673184.1">
    <property type="nucleotide sequence ID" value="NC_020838.1"/>
</dbReference>
<evidence type="ECO:0000256" key="1">
    <source>
        <dbReference type="SAM" id="Phobius"/>
    </source>
</evidence>
<evidence type="ECO:0000313" key="3">
    <source>
        <dbReference type="Proteomes" id="UP000204049"/>
    </source>
</evidence>